<dbReference type="InterPro" id="IPR045569">
    <property type="entry name" value="Metalloprtase-TldD/E_C"/>
</dbReference>
<dbReference type="KEGG" id="bana:BARAN1_1020"/>
<dbReference type="FunFam" id="3.30.2290.10:FF:000003">
    <property type="entry name" value="Zinc-dependent protease, TldD/PmbA family"/>
    <property type="match status" value="1"/>
</dbReference>
<dbReference type="InterPro" id="IPR035068">
    <property type="entry name" value="TldD/PmbA_N"/>
</dbReference>
<evidence type="ECO:0000259" key="6">
    <source>
        <dbReference type="Pfam" id="PF19289"/>
    </source>
</evidence>
<dbReference type="InterPro" id="IPR051463">
    <property type="entry name" value="Peptidase_U62_metallo"/>
</dbReference>
<dbReference type="PANTHER" id="PTHR30624:SF10">
    <property type="entry name" value="CONSERVED PROTEIN"/>
    <property type="match status" value="1"/>
</dbReference>
<dbReference type="OrthoDB" id="9803213at2"/>
<evidence type="ECO:0000256" key="1">
    <source>
        <dbReference type="ARBA" id="ARBA00005836"/>
    </source>
</evidence>
<evidence type="ECO:0000256" key="3">
    <source>
        <dbReference type="ARBA" id="ARBA00022801"/>
    </source>
</evidence>
<evidence type="ECO:0000313" key="8">
    <source>
        <dbReference type="EMBL" id="SQD93044.1"/>
    </source>
</evidence>
<dbReference type="GO" id="GO:0006508">
    <property type="term" value="P:proteolysis"/>
    <property type="evidence" value="ECO:0007669"/>
    <property type="project" value="UniProtKB-KW"/>
</dbReference>
<dbReference type="AlphaFoldDB" id="A0A2X3MM69"/>
<dbReference type="GO" id="GO:0005829">
    <property type="term" value="C:cytosol"/>
    <property type="evidence" value="ECO:0007669"/>
    <property type="project" value="TreeGrafter"/>
</dbReference>
<dbReference type="Pfam" id="PF19289">
    <property type="entry name" value="PmbA_TldD_3rd"/>
    <property type="match status" value="1"/>
</dbReference>
<evidence type="ECO:0000259" key="5">
    <source>
        <dbReference type="Pfam" id="PF01523"/>
    </source>
</evidence>
<dbReference type="InterPro" id="IPR045570">
    <property type="entry name" value="Metalloprtase-TldD/E_cen_dom"/>
</dbReference>
<keyword evidence="4" id="KW-0482">Metalloprotease</keyword>
<evidence type="ECO:0000256" key="4">
    <source>
        <dbReference type="ARBA" id="ARBA00023049"/>
    </source>
</evidence>
<dbReference type="Proteomes" id="UP000249818">
    <property type="component" value="Chromosome BARAN1"/>
</dbReference>
<name>A0A2X3MM69_9BACT</name>
<feature type="domain" description="Metalloprotease TldD/E N-terminal" evidence="5">
    <location>
        <begin position="21"/>
        <end position="84"/>
    </location>
</feature>
<evidence type="ECO:0000313" key="9">
    <source>
        <dbReference type="Proteomes" id="UP000249818"/>
    </source>
</evidence>
<feature type="domain" description="Metalloprotease TldD/E C-terminal" evidence="6">
    <location>
        <begin position="233"/>
        <end position="450"/>
    </location>
</feature>
<protein>
    <submittedName>
        <fullName evidence="8">Peptidase C69</fullName>
    </submittedName>
</protein>
<dbReference type="EMBL" id="LS483254">
    <property type="protein sequence ID" value="SQD93044.1"/>
    <property type="molecule type" value="Genomic_DNA"/>
</dbReference>
<evidence type="ECO:0000259" key="7">
    <source>
        <dbReference type="Pfam" id="PF19290"/>
    </source>
</evidence>
<dbReference type="SUPFAM" id="SSF111283">
    <property type="entry name" value="Putative modulator of DNA gyrase, PmbA/TldD"/>
    <property type="match status" value="1"/>
</dbReference>
<proteinExistence type="inferred from homology"/>
<comment type="similarity">
    <text evidence="1">Belongs to the peptidase U62 family.</text>
</comment>
<gene>
    <name evidence="8" type="ORF">BARAN1_1020</name>
</gene>
<keyword evidence="9" id="KW-1185">Reference proteome</keyword>
<dbReference type="Pfam" id="PF01523">
    <property type="entry name" value="PmbA_TldD_1st"/>
    <property type="match status" value="1"/>
</dbReference>
<dbReference type="InterPro" id="IPR002510">
    <property type="entry name" value="Metalloprtase-TldD/E_N"/>
</dbReference>
<accession>A0A2X3MM69</accession>
<dbReference type="InterPro" id="IPR036059">
    <property type="entry name" value="TldD/PmbA_sf"/>
</dbReference>
<sequence>MEGIVEEGLNALEALGVDYGEVRAEHRTEEDVHTRNHEVDSLSRRESRGIGIRVLHNGAWGFAATGDTGKDAIARTAQSALAIARATAAVQRERVALAPEPAHRATFTGPCERDPLAVPLSEKLELLFACAERILAVPGVAMAKGAISSWRVEKFFGNTTGSHIRQTLTSCGAGIEAYAAGAGEFQRRSYPCSFGGNFASAGYEFVTGLDLLGHASRIAEEAVALLSAPVCPTGVFDIILEGSQLALQVHESVGHPTELDRVLGTELSYAGGSFLTLDKRGKFRYGSNLVNIVADATVPTGLGTFGYDDEGVPSQRVDLVKEGLFVGYLTSRETALKVGARRSGGAARASSWARIPLIRMTNINLLPGEGTCDDLIRDTKHGIYFETNKSWSIDDRRVNFQFGTEIAWEIQGGRKARILKNPLYTGITPQFWGSCVAIAGPEEWHMWGVPNCGKGEPGQVMQVGHGTAPAKFARVQVRGAA</sequence>
<keyword evidence="3" id="KW-0378">Hydrolase</keyword>
<dbReference type="PANTHER" id="PTHR30624">
    <property type="entry name" value="UNCHARACTERIZED PROTEIN TLDD AND PMBA"/>
    <property type="match status" value="1"/>
</dbReference>
<evidence type="ECO:0000256" key="2">
    <source>
        <dbReference type="ARBA" id="ARBA00022670"/>
    </source>
</evidence>
<feature type="domain" description="Metalloprotease TldD/E central" evidence="7">
    <location>
        <begin position="114"/>
        <end position="226"/>
    </location>
</feature>
<organism evidence="8 9">
    <name type="scientific">Candidatus Bipolaricaulis anaerobius</name>
    <dbReference type="NCBI Taxonomy" id="2026885"/>
    <lineage>
        <taxon>Bacteria</taxon>
        <taxon>Candidatus Bipolaricaulota</taxon>
        <taxon>Candidatus Bipolaricaulia</taxon>
        <taxon>Candidatus Bipolaricaulales</taxon>
        <taxon>Candidatus Bipolaricaulaceae</taxon>
        <taxon>Candidatus Bipolaricaulis</taxon>
    </lineage>
</organism>
<keyword evidence="2" id="KW-0645">Protease</keyword>
<dbReference type="Pfam" id="PF19290">
    <property type="entry name" value="PmbA_TldD_2nd"/>
    <property type="match status" value="1"/>
</dbReference>
<dbReference type="RefSeq" id="WP_122031462.1">
    <property type="nucleotide sequence ID" value="NZ_LS483254.1"/>
</dbReference>
<dbReference type="GO" id="GO:0008237">
    <property type="term" value="F:metallopeptidase activity"/>
    <property type="evidence" value="ECO:0007669"/>
    <property type="project" value="UniProtKB-KW"/>
</dbReference>
<dbReference type="Gene3D" id="3.30.2290.10">
    <property type="entry name" value="PmbA/TldD superfamily"/>
    <property type="match status" value="1"/>
</dbReference>
<reference evidence="9" key="1">
    <citation type="submission" date="2018-05" db="EMBL/GenBank/DDBJ databases">
        <authorList>
            <person name="Hao L."/>
        </authorList>
    </citation>
    <scope>NUCLEOTIDE SEQUENCE [LARGE SCALE GENOMIC DNA]</scope>
</reference>